<evidence type="ECO:0000313" key="1">
    <source>
        <dbReference type="EMBL" id="KAH7140203.1"/>
    </source>
</evidence>
<accession>A0A9P9EM54</accession>
<dbReference type="AlphaFoldDB" id="A0A9P9EM54"/>
<dbReference type="Proteomes" id="UP000717696">
    <property type="component" value="Unassembled WGS sequence"/>
</dbReference>
<dbReference type="EMBL" id="JAGMUU010000013">
    <property type="protein sequence ID" value="KAH7140203.1"/>
    <property type="molecule type" value="Genomic_DNA"/>
</dbReference>
<name>A0A9P9EM54_9HYPO</name>
<sequence>VPGVAFDLTPDYGTAAIYFQNSSYAKVAYVEGSATNKAFMRRNASQMPLKNNALCGMLPVSLAAHTLGFCDMVASSDLDTTRTLLNTLKASVTAYLGTTFCFADVVVPDRRQAYQQDVIVKSLAAVGLRQSFCPSGADYRAVQANNIPESTDPSAEEQAILVVDYSNSGLRLLLFSDDHGIGDDLRRDYQPNLGAAHSGQPGHWEAIEMALRKIVEPPLGKSAIGNQVPDRIEHLVLYGDAVPDAQLRRVLESVLDTRVARNAWITEPVFASAIGGARISFRKQAEVDFGVKPAFGCR</sequence>
<proteinExistence type="predicted"/>
<keyword evidence="2" id="KW-1185">Reference proteome</keyword>
<feature type="non-terminal residue" evidence="1">
    <location>
        <position position="298"/>
    </location>
</feature>
<organism evidence="1 2">
    <name type="scientific">Dactylonectria estremocensis</name>
    <dbReference type="NCBI Taxonomy" id="1079267"/>
    <lineage>
        <taxon>Eukaryota</taxon>
        <taxon>Fungi</taxon>
        <taxon>Dikarya</taxon>
        <taxon>Ascomycota</taxon>
        <taxon>Pezizomycotina</taxon>
        <taxon>Sordariomycetes</taxon>
        <taxon>Hypocreomycetidae</taxon>
        <taxon>Hypocreales</taxon>
        <taxon>Nectriaceae</taxon>
        <taxon>Dactylonectria</taxon>
    </lineage>
</organism>
<evidence type="ECO:0000313" key="2">
    <source>
        <dbReference type="Proteomes" id="UP000717696"/>
    </source>
</evidence>
<feature type="non-terminal residue" evidence="1">
    <location>
        <position position="1"/>
    </location>
</feature>
<protein>
    <submittedName>
        <fullName evidence="1">Uncharacterized protein</fullName>
    </submittedName>
</protein>
<comment type="caution">
    <text evidence="1">The sequence shown here is derived from an EMBL/GenBank/DDBJ whole genome shotgun (WGS) entry which is preliminary data.</text>
</comment>
<dbReference type="OrthoDB" id="3643156at2759"/>
<gene>
    <name evidence="1" type="ORF">B0J13DRAFT_419480</name>
</gene>
<reference evidence="1" key="1">
    <citation type="journal article" date="2021" name="Nat. Commun.">
        <title>Genetic determinants of endophytism in the Arabidopsis root mycobiome.</title>
        <authorList>
            <person name="Mesny F."/>
            <person name="Miyauchi S."/>
            <person name="Thiergart T."/>
            <person name="Pickel B."/>
            <person name="Atanasova L."/>
            <person name="Karlsson M."/>
            <person name="Huettel B."/>
            <person name="Barry K.W."/>
            <person name="Haridas S."/>
            <person name="Chen C."/>
            <person name="Bauer D."/>
            <person name="Andreopoulos W."/>
            <person name="Pangilinan J."/>
            <person name="LaButti K."/>
            <person name="Riley R."/>
            <person name="Lipzen A."/>
            <person name="Clum A."/>
            <person name="Drula E."/>
            <person name="Henrissat B."/>
            <person name="Kohler A."/>
            <person name="Grigoriev I.V."/>
            <person name="Martin F.M."/>
            <person name="Hacquard S."/>
        </authorList>
    </citation>
    <scope>NUCLEOTIDE SEQUENCE</scope>
    <source>
        <strain evidence="1">MPI-CAGE-AT-0021</strain>
    </source>
</reference>